<dbReference type="GO" id="GO:0016020">
    <property type="term" value="C:membrane"/>
    <property type="evidence" value="ECO:0007669"/>
    <property type="project" value="InterPro"/>
</dbReference>
<dbReference type="PANTHER" id="PTHR32347">
    <property type="entry name" value="EFFLUX SYSTEM COMPONENT YKNX-RELATED"/>
    <property type="match status" value="1"/>
</dbReference>
<dbReference type="SUPFAM" id="SSF111369">
    <property type="entry name" value="HlyD-like secretion proteins"/>
    <property type="match status" value="2"/>
</dbReference>
<reference evidence="6 7" key="1">
    <citation type="journal article" date="2016" name="Nat. Commun.">
        <title>Thousands of microbial genomes shed light on interconnected biogeochemical processes in an aquifer system.</title>
        <authorList>
            <person name="Anantharaman K."/>
            <person name="Brown C.T."/>
            <person name="Hug L.A."/>
            <person name="Sharon I."/>
            <person name="Castelle C.J."/>
            <person name="Probst A.J."/>
            <person name="Thomas B.C."/>
            <person name="Singh A."/>
            <person name="Wilkins M.J."/>
            <person name="Karaoz U."/>
            <person name="Brodie E.L."/>
            <person name="Williams K.H."/>
            <person name="Hubbard S.S."/>
            <person name="Banfield J.F."/>
        </authorList>
    </citation>
    <scope>NUCLEOTIDE SEQUENCE [LARGE SCALE GENOMIC DNA]</scope>
</reference>
<evidence type="ECO:0000313" key="6">
    <source>
        <dbReference type="EMBL" id="OGF81045.1"/>
    </source>
</evidence>
<name>A0A1F5WZG0_9BACT</name>
<dbReference type="Gene3D" id="2.40.30.170">
    <property type="match status" value="1"/>
</dbReference>
<feature type="domain" description="CusB-like beta-barrel" evidence="5">
    <location>
        <begin position="343"/>
        <end position="420"/>
    </location>
</feature>
<dbReference type="InterPro" id="IPR058792">
    <property type="entry name" value="Beta-barrel_RND_2"/>
</dbReference>
<dbReference type="NCBIfam" id="TIGR01730">
    <property type="entry name" value="RND_mfp"/>
    <property type="match status" value="1"/>
</dbReference>
<dbReference type="EMBL" id="MFID01000019">
    <property type="protein sequence ID" value="OGF81045.1"/>
    <property type="molecule type" value="Genomic_DNA"/>
</dbReference>
<dbReference type="AlphaFoldDB" id="A0A1F5WZG0"/>
<organism evidence="6 7">
    <name type="scientific">Candidatus Giovannonibacteria bacterium RIFCSPLOWO2_01_FULL_45_34</name>
    <dbReference type="NCBI Taxonomy" id="1798351"/>
    <lineage>
        <taxon>Bacteria</taxon>
        <taxon>Candidatus Giovannoniibacteriota</taxon>
    </lineage>
</organism>
<evidence type="ECO:0000256" key="4">
    <source>
        <dbReference type="SAM" id="Phobius"/>
    </source>
</evidence>
<evidence type="ECO:0000259" key="5">
    <source>
        <dbReference type="Pfam" id="PF25954"/>
    </source>
</evidence>
<dbReference type="STRING" id="1798351.A2930_03245"/>
<dbReference type="Proteomes" id="UP000178114">
    <property type="component" value="Unassembled WGS sequence"/>
</dbReference>
<dbReference type="InterPro" id="IPR006143">
    <property type="entry name" value="RND_pump_MFP"/>
</dbReference>
<protein>
    <recommendedName>
        <fullName evidence="5">CusB-like beta-barrel domain-containing protein</fullName>
    </recommendedName>
</protein>
<dbReference type="GO" id="GO:0030313">
    <property type="term" value="C:cell envelope"/>
    <property type="evidence" value="ECO:0007669"/>
    <property type="project" value="UniProtKB-SubCell"/>
</dbReference>
<evidence type="ECO:0000256" key="3">
    <source>
        <dbReference type="ARBA" id="ARBA00023054"/>
    </source>
</evidence>
<keyword evidence="4" id="KW-0472">Membrane</keyword>
<dbReference type="Gene3D" id="2.40.420.20">
    <property type="match status" value="1"/>
</dbReference>
<sequence length="485" mass="51252">MNKLLTKSRIIAVVVAVILVGLYFYFGRNKNEPTASFVTAGIKNLVQEVSVTGRVRPASSVDLAFEKSGRVAYVGAKIGDRVGAGQTLLRLDDSELQAQLAKAKADLGAQNLDNVKRRAEADLANVYEGAISAALETLVVAKNSLFTLTDIQYAHFGSNDQDGTNITLAKETAIMAFLGQSGGGRWNNESISSASGGAFGMTQSAAVSRTHPEIDSALISLLNSLKKIQNTLSAVPAGSTLTSTEKTSLNAEKNNIATEITAIAGKIQAINVQKVTNDNNIYAVSSAIKSAEANVQNIEAQIAKTALSSPISGVVSKEDAKVGEIVQGNTVIVSVISNLQFQIEADVPEADIAKIKIGNLAKVTLDSYGSSVLFEAKVVSVDPAERIIDGVATYKVTFQFSKEDDRVKSGMTANIDISAAKKDGALAVPARTIFTKNSKKYVTIYLGENSTEEREVETGLTGSDGNIEIVSGLTEGEKILIPKTE</sequence>
<dbReference type="InterPro" id="IPR050465">
    <property type="entry name" value="UPF0194_transport"/>
</dbReference>
<gene>
    <name evidence="6" type="ORF">A2930_03245</name>
</gene>
<keyword evidence="4" id="KW-1133">Transmembrane helix</keyword>
<evidence type="ECO:0000256" key="2">
    <source>
        <dbReference type="ARBA" id="ARBA00009477"/>
    </source>
</evidence>
<keyword evidence="4" id="KW-0812">Transmembrane</keyword>
<proteinExistence type="inferred from homology"/>
<accession>A0A1F5WZG0</accession>
<comment type="similarity">
    <text evidence="2">Belongs to the membrane fusion protein (MFP) (TC 8.A.1) family.</text>
</comment>
<dbReference type="PANTHER" id="PTHR32347:SF23">
    <property type="entry name" value="BLL5650 PROTEIN"/>
    <property type="match status" value="1"/>
</dbReference>
<evidence type="ECO:0000256" key="1">
    <source>
        <dbReference type="ARBA" id="ARBA00004196"/>
    </source>
</evidence>
<comment type="caution">
    <text evidence="6">The sequence shown here is derived from an EMBL/GenBank/DDBJ whole genome shotgun (WGS) entry which is preliminary data.</text>
</comment>
<feature type="transmembrane region" description="Helical" evidence="4">
    <location>
        <begin position="9"/>
        <end position="26"/>
    </location>
</feature>
<comment type="subcellular location">
    <subcellularLocation>
        <location evidence="1">Cell envelope</location>
    </subcellularLocation>
</comment>
<dbReference type="GO" id="GO:0022857">
    <property type="term" value="F:transmembrane transporter activity"/>
    <property type="evidence" value="ECO:0007669"/>
    <property type="project" value="InterPro"/>
</dbReference>
<evidence type="ECO:0000313" key="7">
    <source>
        <dbReference type="Proteomes" id="UP000178114"/>
    </source>
</evidence>
<keyword evidence="3" id="KW-0175">Coiled coil</keyword>
<dbReference type="Gene3D" id="2.40.50.100">
    <property type="match status" value="1"/>
</dbReference>
<dbReference type="Pfam" id="PF25954">
    <property type="entry name" value="Beta-barrel_RND_2"/>
    <property type="match status" value="1"/>
</dbReference>